<dbReference type="GO" id="GO:0003887">
    <property type="term" value="F:DNA-directed DNA polymerase activity"/>
    <property type="evidence" value="ECO:0007669"/>
    <property type="project" value="TreeGrafter"/>
</dbReference>
<dbReference type="PANTHER" id="PTHR10322">
    <property type="entry name" value="DNA POLYMERASE CATALYTIC SUBUNIT"/>
    <property type="match status" value="1"/>
</dbReference>
<proteinExistence type="predicted"/>
<evidence type="ECO:0000259" key="2">
    <source>
        <dbReference type="Pfam" id="PF03104"/>
    </source>
</evidence>
<dbReference type="VEuPathDB" id="FungiDB:RhiirA1_455317"/>
<dbReference type="VEuPathDB" id="FungiDB:RhiirFUN_007038"/>
<dbReference type="VEuPathDB" id="FungiDB:RhiirA1_392363"/>
<dbReference type="Gene3D" id="3.30.342.10">
    <property type="entry name" value="DNA Polymerase, chain B, domain 1"/>
    <property type="match status" value="1"/>
</dbReference>
<name>A0A2N1MB26_9GLOM</name>
<evidence type="ECO:0000313" key="4">
    <source>
        <dbReference type="Proteomes" id="UP000233469"/>
    </source>
</evidence>
<dbReference type="InterPro" id="IPR006133">
    <property type="entry name" value="DNA-dir_DNA_pol_B_exonuc"/>
</dbReference>
<comment type="caution">
    <text evidence="3">The sequence shown here is derived from an EMBL/GenBank/DDBJ whole genome shotgun (WGS) entry which is preliminary data.</text>
</comment>
<dbReference type="InterPro" id="IPR012337">
    <property type="entry name" value="RNaseH-like_sf"/>
</dbReference>
<dbReference type="Proteomes" id="UP000233469">
    <property type="component" value="Unassembled WGS sequence"/>
</dbReference>
<reference evidence="3 4" key="2">
    <citation type="submission" date="2017-10" db="EMBL/GenBank/DDBJ databases">
        <title>Extensive intraspecific genome diversity in a model arbuscular mycorrhizal fungus.</title>
        <authorList>
            <person name="Chen E.C.H."/>
            <person name="Morin E."/>
            <person name="Baudet D."/>
            <person name="Noel J."/>
            <person name="Ndikumana S."/>
            <person name="Charron P."/>
            <person name="St-Onge C."/>
            <person name="Giorgi J."/>
            <person name="Grigoriev I.V."/>
            <person name="Roux C."/>
            <person name="Martin F.M."/>
            <person name="Corradi N."/>
        </authorList>
    </citation>
    <scope>NUCLEOTIDE SEQUENCE [LARGE SCALE GENOMIC DNA]</scope>
    <source>
        <strain evidence="3 4">C2</strain>
    </source>
</reference>
<accession>A0A2N1MB26</accession>
<reference evidence="3 4" key="1">
    <citation type="submission" date="2016-04" db="EMBL/GenBank/DDBJ databases">
        <title>Genome analyses suggest a sexual origin of heterokaryosis in a supposedly ancient asexual fungus.</title>
        <authorList>
            <person name="Ropars J."/>
            <person name="Sedzielewska K."/>
            <person name="Noel J."/>
            <person name="Charron P."/>
            <person name="Farinelli L."/>
            <person name="Marton T."/>
            <person name="Kruger M."/>
            <person name="Pelin A."/>
            <person name="Brachmann A."/>
            <person name="Corradi N."/>
        </authorList>
    </citation>
    <scope>NUCLEOTIDE SEQUENCE [LARGE SCALE GENOMIC DNA]</scope>
    <source>
        <strain evidence="3 4">C2</strain>
    </source>
</reference>
<dbReference type="EMBL" id="LLXL01003351">
    <property type="protein sequence ID" value="PKK58840.1"/>
    <property type="molecule type" value="Genomic_DNA"/>
</dbReference>
<dbReference type="VEuPathDB" id="FungiDB:FUN_019487"/>
<dbReference type="InterPro" id="IPR050240">
    <property type="entry name" value="DNA_pol_type-B"/>
</dbReference>
<gene>
    <name evidence="3" type="ORF">RhiirC2_720227</name>
</gene>
<feature type="domain" description="DNA-directed DNA polymerase family B exonuclease" evidence="2">
    <location>
        <begin position="170"/>
        <end position="350"/>
    </location>
</feature>
<protein>
    <recommendedName>
        <fullName evidence="1">DNA polymerase delta catalytic subunit</fullName>
    </recommendedName>
</protein>
<dbReference type="PANTHER" id="PTHR10322:SF23">
    <property type="entry name" value="DNA POLYMERASE DELTA CATALYTIC SUBUNIT"/>
    <property type="match status" value="1"/>
</dbReference>
<sequence>MEGQVIHFFGKNYLNGVPTRDDIVAENDEGLTAILEDALSKRQDIPFMAVDVEESTEFINGNACYILRLYGPLINGQKAVVSIMGIQVFFDILIPDEESTDAFEEKISGILSSAIKSYKIEYVKAYPFCGYHPEKKTYLCIFVSNTKQRKIAMKAIQKEKYVTASDDQFTYYRKVARECGILLSGWSMISKYVCESEVRKNPLCAYDFRVSIENFHPVEKLTSLKECFPISVLMRDHTLIFTWDIKTYSSRGLGEFPEVINEEDSVIMICITLHWKDDPRPLKQICLIDVETASDPRWITIVCGSQTNLLKAFALYWQAFSPDIQLGFNDSQYDWPFIMEKANRLHLIEWM</sequence>
<organism evidence="3 4">
    <name type="scientific">Rhizophagus irregularis</name>
    <dbReference type="NCBI Taxonomy" id="588596"/>
    <lineage>
        <taxon>Eukaryota</taxon>
        <taxon>Fungi</taxon>
        <taxon>Fungi incertae sedis</taxon>
        <taxon>Mucoromycota</taxon>
        <taxon>Glomeromycotina</taxon>
        <taxon>Glomeromycetes</taxon>
        <taxon>Glomerales</taxon>
        <taxon>Glomeraceae</taxon>
        <taxon>Rhizophagus</taxon>
    </lineage>
</organism>
<dbReference type="Gene3D" id="3.30.420.10">
    <property type="entry name" value="Ribonuclease H-like superfamily/Ribonuclease H"/>
    <property type="match status" value="1"/>
</dbReference>
<dbReference type="Pfam" id="PF03104">
    <property type="entry name" value="DNA_pol_B_exo1"/>
    <property type="match status" value="1"/>
</dbReference>
<dbReference type="SUPFAM" id="SSF53098">
    <property type="entry name" value="Ribonuclease H-like"/>
    <property type="match status" value="1"/>
</dbReference>
<dbReference type="InterPro" id="IPR036397">
    <property type="entry name" value="RNaseH_sf"/>
</dbReference>
<evidence type="ECO:0000256" key="1">
    <source>
        <dbReference type="ARBA" id="ARBA00024411"/>
    </source>
</evidence>
<dbReference type="GO" id="GO:0003676">
    <property type="term" value="F:nucleic acid binding"/>
    <property type="evidence" value="ECO:0007669"/>
    <property type="project" value="InterPro"/>
</dbReference>
<dbReference type="GO" id="GO:0006261">
    <property type="term" value="P:DNA-templated DNA replication"/>
    <property type="evidence" value="ECO:0007669"/>
    <property type="project" value="TreeGrafter"/>
</dbReference>
<evidence type="ECO:0000313" key="3">
    <source>
        <dbReference type="EMBL" id="PKK58840.1"/>
    </source>
</evidence>
<dbReference type="AlphaFoldDB" id="A0A2N1MB26"/>